<dbReference type="EMBL" id="FOYM01000027">
    <property type="protein sequence ID" value="SFR13295.1"/>
    <property type="molecule type" value="Genomic_DNA"/>
</dbReference>
<dbReference type="Proteomes" id="UP000199584">
    <property type="component" value="Unassembled WGS sequence"/>
</dbReference>
<gene>
    <name evidence="1" type="ORF">SAMN05660706_12729</name>
</gene>
<dbReference type="RefSeq" id="WP_092485922.1">
    <property type="nucleotide sequence ID" value="NZ_FOYM01000027.1"/>
</dbReference>
<dbReference type="AlphaFoldDB" id="A0A1I6E6D1"/>
<organism evidence="1 2">
    <name type="scientific">Desulfoscipio geothermicus DSM 3669</name>
    <dbReference type="NCBI Taxonomy" id="1121426"/>
    <lineage>
        <taxon>Bacteria</taxon>
        <taxon>Bacillati</taxon>
        <taxon>Bacillota</taxon>
        <taxon>Clostridia</taxon>
        <taxon>Eubacteriales</taxon>
        <taxon>Desulfallaceae</taxon>
        <taxon>Desulfoscipio</taxon>
    </lineage>
</organism>
<dbReference type="InterPro" id="IPR036412">
    <property type="entry name" value="HAD-like_sf"/>
</dbReference>
<dbReference type="InterPro" id="IPR023198">
    <property type="entry name" value="PGP-like_dom2"/>
</dbReference>
<dbReference type="GO" id="GO:0006281">
    <property type="term" value="P:DNA repair"/>
    <property type="evidence" value="ECO:0007669"/>
    <property type="project" value="TreeGrafter"/>
</dbReference>
<dbReference type="SFLD" id="SFLDS00003">
    <property type="entry name" value="Haloacid_Dehalogenase"/>
    <property type="match status" value="1"/>
</dbReference>
<accession>A0A1I6E6D1</accession>
<dbReference type="Gene3D" id="3.40.50.1000">
    <property type="entry name" value="HAD superfamily/HAD-like"/>
    <property type="match status" value="1"/>
</dbReference>
<dbReference type="InterPro" id="IPR041492">
    <property type="entry name" value="HAD_2"/>
</dbReference>
<reference evidence="2" key="1">
    <citation type="submission" date="2016-10" db="EMBL/GenBank/DDBJ databases">
        <authorList>
            <person name="Varghese N."/>
            <person name="Submissions S."/>
        </authorList>
    </citation>
    <scope>NUCLEOTIDE SEQUENCE [LARGE SCALE GENOMIC DNA]</scope>
    <source>
        <strain evidence="2">DSM 3669</strain>
    </source>
</reference>
<evidence type="ECO:0000313" key="1">
    <source>
        <dbReference type="EMBL" id="SFR13295.1"/>
    </source>
</evidence>
<dbReference type="GO" id="GO:0005829">
    <property type="term" value="C:cytosol"/>
    <property type="evidence" value="ECO:0007669"/>
    <property type="project" value="TreeGrafter"/>
</dbReference>
<dbReference type="SFLD" id="SFLDG01129">
    <property type="entry name" value="C1.5:_HAD__Beta-PGM__Phosphata"/>
    <property type="match status" value="1"/>
</dbReference>
<dbReference type="GO" id="GO:0008967">
    <property type="term" value="F:phosphoglycolate phosphatase activity"/>
    <property type="evidence" value="ECO:0007669"/>
    <property type="project" value="TreeGrafter"/>
</dbReference>
<dbReference type="OrthoDB" id="9807630at2"/>
<dbReference type="InterPro" id="IPR050155">
    <property type="entry name" value="HAD-like_hydrolase_sf"/>
</dbReference>
<dbReference type="InterPro" id="IPR006439">
    <property type="entry name" value="HAD-SF_hydro_IA"/>
</dbReference>
<dbReference type="NCBIfam" id="TIGR01549">
    <property type="entry name" value="HAD-SF-IA-v1"/>
    <property type="match status" value="1"/>
</dbReference>
<dbReference type="Pfam" id="PF13419">
    <property type="entry name" value="HAD_2"/>
    <property type="match status" value="1"/>
</dbReference>
<keyword evidence="2" id="KW-1185">Reference proteome</keyword>
<dbReference type="InterPro" id="IPR023214">
    <property type="entry name" value="HAD_sf"/>
</dbReference>
<evidence type="ECO:0000313" key="2">
    <source>
        <dbReference type="Proteomes" id="UP000199584"/>
    </source>
</evidence>
<dbReference type="Gene3D" id="1.10.150.240">
    <property type="entry name" value="Putative phosphatase, domain 2"/>
    <property type="match status" value="1"/>
</dbReference>
<dbReference type="PANTHER" id="PTHR43434">
    <property type="entry name" value="PHOSPHOGLYCOLATE PHOSPHATASE"/>
    <property type="match status" value="1"/>
</dbReference>
<dbReference type="SUPFAM" id="SSF56784">
    <property type="entry name" value="HAD-like"/>
    <property type="match status" value="1"/>
</dbReference>
<protein>
    <submittedName>
        <fullName evidence="1">Phosphoglycolate phosphatase</fullName>
    </submittedName>
</protein>
<sequence length="210" mass="24545">MIKHVVFDFDGTIVDSRYLAVELLNQLAEKYRFRKLKEKEFEHFRSLSIMERCKAIHVPVYMIPIILTELRRKYQESTSHLTVFMGVKELIRGLKEKGFELSIISSNSIDNINKFLRKNNIDVFDSIYSSSNYFGKDKALNAFLRKHKLNGKDVVYIGDECRDIVACKKNNVKIISVSWGYDSIELLAKENPDFIVKNPRELFKLITLKI</sequence>
<name>A0A1I6E6D1_9FIRM</name>
<proteinExistence type="predicted"/>
<dbReference type="STRING" id="39060.SAMN05660706_12729"/>
<dbReference type="PANTHER" id="PTHR43434:SF13">
    <property type="entry name" value="PHOSPHOGLYCOLATE PHOSPHATASE"/>
    <property type="match status" value="1"/>
</dbReference>